<keyword evidence="2" id="KW-1185">Reference proteome</keyword>
<dbReference type="EMBL" id="LSRP01000035">
    <property type="protein sequence ID" value="OJG00186.1"/>
    <property type="molecule type" value="Genomic_DNA"/>
</dbReference>
<comment type="caution">
    <text evidence="1">The sequence shown here is derived from an EMBL/GenBank/DDBJ whole genome shotgun (WGS) entry which is preliminary data.</text>
</comment>
<dbReference type="RefSeq" id="WP_071831549.1">
    <property type="nucleotide sequence ID" value="NZ_LSRP01000035.1"/>
</dbReference>
<proteinExistence type="predicted"/>
<evidence type="ECO:0000313" key="1">
    <source>
        <dbReference type="EMBL" id="OJG00186.1"/>
    </source>
</evidence>
<protein>
    <submittedName>
        <fullName evidence="1">Uncharacterized protein</fullName>
    </submittedName>
</protein>
<gene>
    <name evidence="1" type="ORF">AX760_10675</name>
</gene>
<sequence length="75" mass="8210">MSNLPMSAISAMKQCEERGDFSTMRTHLNATGQEVIDGKGSLMDWSHPFNKEMLSAGAFKNRYPNQSITAAGGEE</sequence>
<accession>A0A657LWP0</accession>
<dbReference type="Proteomes" id="UP000182661">
    <property type="component" value="Unassembled WGS sequence"/>
</dbReference>
<dbReference type="AlphaFoldDB" id="A0A657LWP0"/>
<name>A0A657LWP0_9HYPH</name>
<evidence type="ECO:0000313" key="2">
    <source>
        <dbReference type="Proteomes" id="UP000182661"/>
    </source>
</evidence>
<reference evidence="1 2" key="1">
    <citation type="submission" date="2016-02" db="EMBL/GenBank/DDBJ databases">
        <title>Genome sequencing of a beta-galactosidase producing bacteria Rhizobium sp. 59.</title>
        <authorList>
            <person name="Wang D."/>
            <person name="Kot W."/>
            <person name="Qin Y."/>
            <person name="Hansen L."/>
            <person name="Naqvi K."/>
            <person name="Rensing C."/>
        </authorList>
    </citation>
    <scope>NUCLEOTIDE SEQUENCE [LARGE SCALE GENOMIC DNA]</scope>
    <source>
        <strain evidence="1 2">59</strain>
    </source>
</reference>
<organism evidence="1 2">
    <name type="scientific">Pararhizobium antarcticum</name>
    <dbReference type="NCBI Taxonomy" id="1798805"/>
    <lineage>
        <taxon>Bacteria</taxon>
        <taxon>Pseudomonadati</taxon>
        <taxon>Pseudomonadota</taxon>
        <taxon>Alphaproteobacteria</taxon>
        <taxon>Hyphomicrobiales</taxon>
        <taxon>Rhizobiaceae</taxon>
        <taxon>Rhizobium/Agrobacterium group</taxon>
        <taxon>Pararhizobium</taxon>
    </lineage>
</organism>
<dbReference type="OrthoDB" id="9787430at2"/>